<sequence>MHTRPPLIHSWSEMEISLKCHLPSKKGGR</sequence>
<reference evidence="1" key="1">
    <citation type="submission" date="2014-11" db="EMBL/GenBank/DDBJ databases">
        <authorList>
            <person name="Amaro Gonzalez C."/>
        </authorList>
    </citation>
    <scope>NUCLEOTIDE SEQUENCE</scope>
</reference>
<name>A0A0E9PLK9_ANGAN</name>
<protein>
    <submittedName>
        <fullName evidence="1">Uncharacterized protein</fullName>
    </submittedName>
</protein>
<evidence type="ECO:0000313" key="1">
    <source>
        <dbReference type="EMBL" id="JAH04965.1"/>
    </source>
</evidence>
<accession>A0A0E9PLK9</accession>
<organism evidence="1">
    <name type="scientific">Anguilla anguilla</name>
    <name type="common">European freshwater eel</name>
    <name type="synonym">Muraena anguilla</name>
    <dbReference type="NCBI Taxonomy" id="7936"/>
    <lineage>
        <taxon>Eukaryota</taxon>
        <taxon>Metazoa</taxon>
        <taxon>Chordata</taxon>
        <taxon>Craniata</taxon>
        <taxon>Vertebrata</taxon>
        <taxon>Euteleostomi</taxon>
        <taxon>Actinopterygii</taxon>
        <taxon>Neopterygii</taxon>
        <taxon>Teleostei</taxon>
        <taxon>Anguilliformes</taxon>
        <taxon>Anguillidae</taxon>
        <taxon>Anguilla</taxon>
    </lineage>
</organism>
<reference evidence="1" key="2">
    <citation type="journal article" date="2015" name="Fish Shellfish Immunol.">
        <title>Early steps in the European eel (Anguilla anguilla)-Vibrio vulnificus interaction in the gills: Role of the RtxA13 toxin.</title>
        <authorList>
            <person name="Callol A."/>
            <person name="Pajuelo D."/>
            <person name="Ebbesson L."/>
            <person name="Teles M."/>
            <person name="MacKenzie S."/>
            <person name="Amaro C."/>
        </authorList>
    </citation>
    <scope>NUCLEOTIDE SEQUENCE</scope>
</reference>
<dbReference type="AlphaFoldDB" id="A0A0E9PLK9"/>
<proteinExistence type="predicted"/>
<dbReference type="EMBL" id="GBXM01103612">
    <property type="protein sequence ID" value="JAH04965.1"/>
    <property type="molecule type" value="Transcribed_RNA"/>
</dbReference>